<dbReference type="InterPro" id="IPR006015">
    <property type="entry name" value="Universal_stress_UspA"/>
</dbReference>
<evidence type="ECO:0000256" key="1">
    <source>
        <dbReference type="ARBA" id="ARBA00008791"/>
    </source>
</evidence>
<protein>
    <submittedName>
        <fullName evidence="3">Nucleotide-binding universal stress protein, UspA family</fullName>
    </submittedName>
</protein>
<dbReference type="PANTHER" id="PTHR46268">
    <property type="entry name" value="STRESS RESPONSE PROTEIN NHAX"/>
    <property type="match status" value="1"/>
</dbReference>
<evidence type="ECO:0000313" key="4">
    <source>
        <dbReference type="Proteomes" id="UP000242815"/>
    </source>
</evidence>
<comment type="similarity">
    <text evidence="1">Belongs to the universal stress protein A family.</text>
</comment>
<dbReference type="InterPro" id="IPR006016">
    <property type="entry name" value="UspA"/>
</dbReference>
<feature type="domain" description="UspA" evidence="2">
    <location>
        <begin position="148"/>
        <end position="286"/>
    </location>
</feature>
<sequence>MTIKTIIAAIALEHGEQQVARRAIRLAAAHGARLVLAHAIESLPESDPRLPSPANEKAIASMLEAEAIASLRQLAESAAVQVEVEVECGKADQLIERLIRDHAADLLVIGPGRPQNLRERIFGSTADRVVRVGLCPVLVVKRATDDPYRRVIAAVDFSPMSFAAAQTAAQIAPPAKLELIHAFEIPHTFEQAMLKVGTSQAELDRYREAKAQTAYAELRSVRADLAVAGKIRVVRGDPATALVRVARSGRADLIALGIQGKNAVSRLILGSVARRVLAASSCDVLLAGGAMSRD</sequence>
<evidence type="ECO:0000313" key="3">
    <source>
        <dbReference type="EMBL" id="SFQ88879.1"/>
    </source>
</evidence>
<dbReference type="EMBL" id="FOYD01000015">
    <property type="protein sequence ID" value="SFQ88879.1"/>
    <property type="molecule type" value="Genomic_DNA"/>
</dbReference>
<dbReference type="Gene3D" id="3.40.50.620">
    <property type="entry name" value="HUPs"/>
    <property type="match status" value="2"/>
</dbReference>
<organism evidence="3 4">
    <name type="scientific">Halopseudomonas formosensis</name>
    <dbReference type="NCBI Taxonomy" id="1002526"/>
    <lineage>
        <taxon>Bacteria</taxon>
        <taxon>Pseudomonadati</taxon>
        <taxon>Pseudomonadota</taxon>
        <taxon>Gammaproteobacteria</taxon>
        <taxon>Pseudomonadales</taxon>
        <taxon>Pseudomonadaceae</taxon>
        <taxon>Halopseudomonas</taxon>
    </lineage>
</organism>
<dbReference type="RefSeq" id="WP_177197886.1">
    <property type="nucleotide sequence ID" value="NZ_FOYD01000015.1"/>
</dbReference>
<reference evidence="3 4" key="1">
    <citation type="submission" date="2016-10" db="EMBL/GenBank/DDBJ databases">
        <authorList>
            <person name="de Groot N.N."/>
        </authorList>
    </citation>
    <scope>NUCLEOTIDE SEQUENCE [LARGE SCALE GENOMIC DNA]</scope>
    <source>
        <strain evidence="3 4">JCM 18415</strain>
    </source>
</reference>
<dbReference type="CDD" id="cd00293">
    <property type="entry name" value="USP-like"/>
    <property type="match status" value="2"/>
</dbReference>
<feature type="domain" description="UspA" evidence="2">
    <location>
        <begin position="3"/>
        <end position="141"/>
    </location>
</feature>
<dbReference type="SUPFAM" id="SSF52402">
    <property type="entry name" value="Adenine nucleotide alpha hydrolases-like"/>
    <property type="match status" value="2"/>
</dbReference>
<dbReference type="STRING" id="1002526.SAMN05216578_1154"/>
<accession>A0A1I6C6R0</accession>
<dbReference type="Proteomes" id="UP000242815">
    <property type="component" value="Unassembled WGS sequence"/>
</dbReference>
<gene>
    <name evidence="3" type="ORF">SAMN05216578_1154</name>
</gene>
<dbReference type="AlphaFoldDB" id="A0A1I6C6R0"/>
<dbReference type="Pfam" id="PF00582">
    <property type="entry name" value="Usp"/>
    <property type="match status" value="2"/>
</dbReference>
<name>A0A1I6C6R0_9GAMM</name>
<evidence type="ECO:0000259" key="2">
    <source>
        <dbReference type="Pfam" id="PF00582"/>
    </source>
</evidence>
<proteinExistence type="inferred from homology"/>
<dbReference type="PRINTS" id="PR01438">
    <property type="entry name" value="UNVRSLSTRESS"/>
</dbReference>
<dbReference type="PANTHER" id="PTHR46268:SF6">
    <property type="entry name" value="UNIVERSAL STRESS PROTEIN UP12"/>
    <property type="match status" value="1"/>
</dbReference>
<dbReference type="InterPro" id="IPR014729">
    <property type="entry name" value="Rossmann-like_a/b/a_fold"/>
</dbReference>